<dbReference type="EMBL" id="FPBA01000001">
    <property type="protein sequence ID" value="SFT35239.1"/>
    <property type="molecule type" value="Genomic_DNA"/>
</dbReference>
<keyword evidence="7" id="KW-0804">Transcription</keyword>
<dbReference type="GO" id="GO:0003700">
    <property type="term" value="F:DNA-binding transcription factor activity"/>
    <property type="evidence" value="ECO:0007669"/>
    <property type="project" value="InterPro"/>
</dbReference>
<dbReference type="Pfam" id="PF09278">
    <property type="entry name" value="MerR-DNA-bind"/>
    <property type="match status" value="1"/>
</dbReference>
<dbReference type="OrthoDB" id="9802944at2"/>
<evidence type="ECO:0000256" key="6">
    <source>
        <dbReference type="ARBA" id="ARBA00023125"/>
    </source>
</evidence>
<evidence type="ECO:0000313" key="10">
    <source>
        <dbReference type="EMBL" id="SFT35239.1"/>
    </source>
</evidence>
<dbReference type="STRING" id="1296565.SAMN05660657_00340"/>
<dbReference type="PROSITE" id="PS50937">
    <property type="entry name" value="HTH_MERR_2"/>
    <property type="match status" value="1"/>
</dbReference>
<keyword evidence="5" id="KW-0805">Transcription regulation</keyword>
<keyword evidence="2" id="KW-0479">Metal-binding</keyword>
<dbReference type="GO" id="GO:0006979">
    <property type="term" value="P:response to oxidative stress"/>
    <property type="evidence" value="ECO:0007669"/>
    <property type="project" value="InterPro"/>
</dbReference>
<dbReference type="PRINTS" id="PR00040">
    <property type="entry name" value="HTHMERR"/>
</dbReference>
<evidence type="ECO:0000256" key="4">
    <source>
        <dbReference type="ARBA" id="ARBA00023014"/>
    </source>
</evidence>
<dbReference type="Gene3D" id="1.10.1660.10">
    <property type="match status" value="1"/>
</dbReference>
<dbReference type="Pfam" id="PF00376">
    <property type="entry name" value="MerR"/>
    <property type="match status" value="1"/>
</dbReference>
<dbReference type="RefSeq" id="WP_093577687.1">
    <property type="nucleotide sequence ID" value="NZ_FPBA01000001.1"/>
</dbReference>
<protein>
    <submittedName>
        <fullName evidence="10">MerR family transcriptional regulator, redox-sensitive transcriptional activator SoxR</fullName>
    </submittedName>
</protein>
<dbReference type="SUPFAM" id="SSF46955">
    <property type="entry name" value="Putative DNA-binding domain"/>
    <property type="match status" value="1"/>
</dbReference>
<keyword evidence="1" id="KW-0001">2Fe-2S</keyword>
<dbReference type="AlphaFoldDB" id="A0A1I6XAD7"/>
<keyword evidence="6" id="KW-0238">DNA-binding</keyword>
<keyword evidence="11" id="KW-1185">Reference proteome</keyword>
<keyword evidence="3" id="KW-0408">Iron</keyword>
<dbReference type="PROSITE" id="PS00552">
    <property type="entry name" value="HTH_MERR_1"/>
    <property type="match status" value="1"/>
</dbReference>
<dbReference type="Proteomes" id="UP000199546">
    <property type="component" value="Unassembled WGS sequence"/>
</dbReference>
<evidence type="ECO:0000256" key="3">
    <source>
        <dbReference type="ARBA" id="ARBA00023004"/>
    </source>
</evidence>
<dbReference type="InterPro" id="IPR009061">
    <property type="entry name" value="DNA-bd_dom_put_sf"/>
</dbReference>
<dbReference type="CDD" id="cd01110">
    <property type="entry name" value="HTH_SoxR"/>
    <property type="match status" value="1"/>
</dbReference>
<evidence type="ECO:0000259" key="9">
    <source>
        <dbReference type="PROSITE" id="PS50937"/>
    </source>
</evidence>
<dbReference type="PANTHER" id="PTHR30204:SF0">
    <property type="entry name" value="REDOX-SENSITIVE TRANSCRIPTIONAL ACTIVATOR SOXR"/>
    <property type="match status" value="1"/>
</dbReference>
<dbReference type="GO" id="GO:0051537">
    <property type="term" value="F:2 iron, 2 sulfur cluster binding"/>
    <property type="evidence" value="ECO:0007669"/>
    <property type="project" value="UniProtKB-KW"/>
</dbReference>
<dbReference type="InterPro" id="IPR010211">
    <property type="entry name" value="Redox-sen_tscrpt-act_SoxR"/>
</dbReference>
<dbReference type="GO" id="GO:0046872">
    <property type="term" value="F:metal ion binding"/>
    <property type="evidence" value="ECO:0007669"/>
    <property type="project" value="UniProtKB-KW"/>
</dbReference>
<keyword evidence="4" id="KW-0411">Iron-sulfur</keyword>
<dbReference type="InterPro" id="IPR047057">
    <property type="entry name" value="MerR_fam"/>
</dbReference>
<dbReference type="InterPro" id="IPR000551">
    <property type="entry name" value="MerR-type_HTH_dom"/>
</dbReference>
<dbReference type="NCBIfam" id="TIGR01950">
    <property type="entry name" value="SoxR"/>
    <property type="match status" value="1"/>
</dbReference>
<dbReference type="SMART" id="SM00422">
    <property type="entry name" value="HTH_MERR"/>
    <property type="match status" value="1"/>
</dbReference>
<proteinExistence type="predicted"/>
<evidence type="ECO:0000256" key="1">
    <source>
        <dbReference type="ARBA" id="ARBA00022714"/>
    </source>
</evidence>
<evidence type="ECO:0000313" key="11">
    <source>
        <dbReference type="Proteomes" id="UP000199546"/>
    </source>
</evidence>
<evidence type="ECO:0000256" key="7">
    <source>
        <dbReference type="ARBA" id="ARBA00023163"/>
    </source>
</evidence>
<dbReference type="PANTHER" id="PTHR30204">
    <property type="entry name" value="REDOX-CYCLING DRUG-SENSING TRANSCRIPTIONAL ACTIVATOR SOXR"/>
    <property type="match status" value="1"/>
</dbReference>
<dbReference type="GO" id="GO:0003677">
    <property type="term" value="F:DNA binding"/>
    <property type="evidence" value="ECO:0007669"/>
    <property type="project" value="UniProtKB-KW"/>
</dbReference>
<dbReference type="InterPro" id="IPR015358">
    <property type="entry name" value="Tscrpt_reg_MerR_DNA-bd"/>
</dbReference>
<gene>
    <name evidence="10" type="ORF">SAMN05660657_00340</name>
</gene>
<feature type="region of interest" description="Disordered" evidence="8">
    <location>
        <begin position="131"/>
        <end position="155"/>
    </location>
</feature>
<reference evidence="11" key="1">
    <citation type="submission" date="2016-10" db="EMBL/GenBank/DDBJ databases">
        <authorList>
            <person name="Varghese N."/>
            <person name="Submissions S."/>
        </authorList>
    </citation>
    <scope>NUCLEOTIDE SEQUENCE [LARGE SCALE GENOMIC DNA]</scope>
    <source>
        <strain evidence="11">DSM 46136</strain>
    </source>
</reference>
<accession>A0A1I6XAD7</accession>
<evidence type="ECO:0000256" key="5">
    <source>
        <dbReference type="ARBA" id="ARBA00023015"/>
    </source>
</evidence>
<sequence>MDLLPIGEVAARSGLAPSALRHYEAEGLIAASRTSGGARRFPRSVLRRLAFVRAAQNVGLSLPEIREALATLPDGRTPSARDWARLSAGWRDRLDAQIAALEQLRDGLSSCIGCGCLSLTACRLSNPGDAAAAEGPGARRLSPQLRRLPPAGRAG</sequence>
<evidence type="ECO:0000256" key="8">
    <source>
        <dbReference type="SAM" id="MobiDB-lite"/>
    </source>
</evidence>
<organism evidence="10 11">
    <name type="scientific">Geodermatophilus amargosae</name>
    <dbReference type="NCBI Taxonomy" id="1296565"/>
    <lineage>
        <taxon>Bacteria</taxon>
        <taxon>Bacillati</taxon>
        <taxon>Actinomycetota</taxon>
        <taxon>Actinomycetes</taxon>
        <taxon>Geodermatophilales</taxon>
        <taxon>Geodermatophilaceae</taxon>
        <taxon>Geodermatophilus</taxon>
    </lineage>
</organism>
<feature type="domain" description="HTH merR-type" evidence="9">
    <location>
        <begin position="3"/>
        <end position="71"/>
    </location>
</feature>
<evidence type="ECO:0000256" key="2">
    <source>
        <dbReference type="ARBA" id="ARBA00022723"/>
    </source>
</evidence>
<name>A0A1I6XAD7_9ACTN</name>